<dbReference type="STRING" id="1192034.CAP_6798"/>
<proteinExistence type="predicted"/>
<dbReference type="RefSeq" id="WP_044236510.1">
    <property type="nucleotide sequence ID" value="NZ_ASRX01000006.1"/>
</dbReference>
<dbReference type="AlphaFoldDB" id="A0A017TGN7"/>
<evidence type="ECO:0000313" key="2">
    <source>
        <dbReference type="Proteomes" id="UP000019678"/>
    </source>
</evidence>
<name>A0A017TGN7_9BACT</name>
<organism evidence="1 2">
    <name type="scientific">Chondromyces apiculatus DSM 436</name>
    <dbReference type="NCBI Taxonomy" id="1192034"/>
    <lineage>
        <taxon>Bacteria</taxon>
        <taxon>Pseudomonadati</taxon>
        <taxon>Myxococcota</taxon>
        <taxon>Polyangia</taxon>
        <taxon>Polyangiales</taxon>
        <taxon>Polyangiaceae</taxon>
        <taxon>Chondromyces</taxon>
    </lineage>
</organism>
<dbReference type="EMBL" id="ASRX01000006">
    <property type="protein sequence ID" value="EYF07776.1"/>
    <property type="molecule type" value="Genomic_DNA"/>
</dbReference>
<sequence>MIDEILKVALDAAEAKHESDGWAVLPEGRTLSLHAGHEGVGLNVTKVEAIQVTSGLVRARTIKGDTFLIPAKAVFAVALEGGTKAGGGGRRAGFLG</sequence>
<evidence type="ECO:0000313" key="1">
    <source>
        <dbReference type="EMBL" id="EYF07776.1"/>
    </source>
</evidence>
<keyword evidence="2" id="KW-1185">Reference proteome</keyword>
<comment type="caution">
    <text evidence="1">The sequence shown here is derived from an EMBL/GenBank/DDBJ whole genome shotgun (WGS) entry which is preliminary data.</text>
</comment>
<gene>
    <name evidence="1" type="ORF">CAP_6798</name>
</gene>
<dbReference type="OrthoDB" id="5523496at2"/>
<reference evidence="1 2" key="1">
    <citation type="submission" date="2013-05" db="EMBL/GenBank/DDBJ databases">
        <title>Genome assembly of Chondromyces apiculatus DSM 436.</title>
        <authorList>
            <person name="Sharma G."/>
            <person name="Khatri I."/>
            <person name="Kaur C."/>
            <person name="Mayilraj S."/>
            <person name="Subramanian S."/>
        </authorList>
    </citation>
    <scope>NUCLEOTIDE SEQUENCE [LARGE SCALE GENOMIC DNA]</scope>
    <source>
        <strain evidence="1 2">DSM 436</strain>
    </source>
</reference>
<protein>
    <submittedName>
        <fullName evidence="1">Uncharacterized protein</fullName>
    </submittedName>
</protein>
<accession>A0A017TGN7</accession>
<dbReference type="Proteomes" id="UP000019678">
    <property type="component" value="Unassembled WGS sequence"/>
</dbReference>